<dbReference type="NCBIfam" id="TIGR00741">
    <property type="entry name" value="yfiA"/>
    <property type="match status" value="1"/>
</dbReference>
<evidence type="ECO:0000313" key="3">
    <source>
        <dbReference type="Proteomes" id="UP000316714"/>
    </source>
</evidence>
<protein>
    <submittedName>
        <fullName evidence="2">Ribosome hibernation promoting factor</fullName>
    </submittedName>
</protein>
<evidence type="ECO:0000256" key="1">
    <source>
        <dbReference type="SAM" id="MobiDB-lite"/>
    </source>
</evidence>
<dbReference type="SUPFAM" id="SSF69754">
    <property type="entry name" value="Ribosome binding protein Y (YfiA homologue)"/>
    <property type="match status" value="1"/>
</dbReference>
<dbReference type="AlphaFoldDB" id="A0A5C5UVL5"/>
<dbReference type="RefSeq" id="WP_197531719.1">
    <property type="nucleotide sequence ID" value="NZ_SIHJ01000005.1"/>
</dbReference>
<feature type="compositionally biased region" description="Acidic residues" evidence="1">
    <location>
        <begin position="109"/>
        <end position="121"/>
    </location>
</feature>
<dbReference type="Gene3D" id="3.30.160.100">
    <property type="entry name" value="Ribosome hibernation promotion factor-like"/>
    <property type="match status" value="1"/>
</dbReference>
<dbReference type="InterPro" id="IPR003489">
    <property type="entry name" value="RHF/RaiA"/>
</dbReference>
<dbReference type="Proteomes" id="UP000316714">
    <property type="component" value="Unassembled WGS sequence"/>
</dbReference>
<keyword evidence="3" id="KW-1185">Reference proteome</keyword>
<dbReference type="CDD" id="cd00552">
    <property type="entry name" value="RaiA"/>
    <property type="match status" value="1"/>
</dbReference>
<accession>A0A5C5UVL5</accession>
<dbReference type="InterPro" id="IPR036567">
    <property type="entry name" value="RHF-like"/>
</dbReference>
<reference evidence="2 3" key="1">
    <citation type="submission" date="2019-02" db="EMBL/GenBank/DDBJ databases">
        <title>Deep-cultivation of Planctomycetes and their phenomic and genomic characterization uncovers novel biology.</title>
        <authorList>
            <person name="Wiegand S."/>
            <person name="Jogler M."/>
            <person name="Boedeker C."/>
            <person name="Pinto D."/>
            <person name="Vollmers J."/>
            <person name="Rivas-Marin E."/>
            <person name="Kohn T."/>
            <person name="Peeters S.H."/>
            <person name="Heuer A."/>
            <person name="Rast P."/>
            <person name="Oberbeckmann S."/>
            <person name="Bunk B."/>
            <person name="Jeske O."/>
            <person name="Meyerdierks A."/>
            <person name="Storesund J.E."/>
            <person name="Kallscheuer N."/>
            <person name="Luecker S."/>
            <person name="Lage O.M."/>
            <person name="Pohl T."/>
            <person name="Merkel B.J."/>
            <person name="Hornburger P."/>
            <person name="Mueller R.-W."/>
            <person name="Bruemmer F."/>
            <person name="Labrenz M."/>
            <person name="Spormann A.M."/>
            <person name="Op Den Camp H."/>
            <person name="Overmann J."/>
            <person name="Amann R."/>
            <person name="Jetten M.S.M."/>
            <person name="Mascher T."/>
            <person name="Medema M.H."/>
            <person name="Devos D.P."/>
            <person name="Kaster A.-K."/>
            <person name="Ovreas L."/>
            <person name="Rohde M."/>
            <person name="Galperin M.Y."/>
            <person name="Jogler C."/>
        </authorList>
    </citation>
    <scope>NUCLEOTIDE SEQUENCE [LARGE SCALE GENOMIC DNA]</scope>
    <source>
        <strain evidence="2 3">KOR34</strain>
    </source>
</reference>
<sequence>MQINVTTRHGHLNEATQEKLTAKAEKLQRFFERLSAIEIVVDLKDPHRPRVDVNVSAEHKHDFVSHDQGDNLIAVADSALHKMEEQLRRYKEKVQNRHRDASVKRLEDETVEMGGDEDGDS</sequence>
<dbReference type="Pfam" id="PF02482">
    <property type="entry name" value="Ribosomal_S30AE"/>
    <property type="match status" value="1"/>
</dbReference>
<evidence type="ECO:0000313" key="2">
    <source>
        <dbReference type="EMBL" id="TWT30414.1"/>
    </source>
</evidence>
<feature type="compositionally biased region" description="Basic and acidic residues" evidence="1">
    <location>
        <begin position="91"/>
        <end position="108"/>
    </location>
</feature>
<name>A0A5C5UVL5_9BACT</name>
<organism evidence="2 3">
    <name type="scientific">Posidoniimonas corsicana</name>
    <dbReference type="NCBI Taxonomy" id="1938618"/>
    <lineage>
        <taxon>Bacteria</taxon>
        <taxon>Pseudomonadati</taxon>
        <taxon>Planctomycetota</taxon>
        <taxon>Planctomycetia</taxon>
        <taxon>Pirellulales</taxon>
        <taxon>Lacipirellulaceae</taxon>
        <taxon>Posidoniimonas</taxon>
    </lineage>
</organism>
<feature type="region of interest" description="Disordered" evidence="1">
    <location>
        <begin position="91"/>
        <end position="121"/>
    </location>
</feature>
<gene>
    <name evidence="2" type="primary">hpf</name>
    <name evidence="2" type="ORF">KOR34_49730</name>
</gene>
<dbReference type="EMBL" id="SIHJ01000005">
    <property type="protein sequence ID" value="TWT30414.1"/>
    <property type="molecule type" value="Genomic_DNA"/>
</dbReference>
<proteinExistence type="predicted"/>
<comment type="caution">
    <text evidence="2">The sequence shown here is derived from an EMBL/GenBank/DDBJ whole genome shotgun (WGS) entry which is preliminary data.</text>
</comment>